<dbReference type="OrthoDB" id="3208058at2"/>
<dbReference type="CDD" id="cd04301">
    <property type="entry name" value="NAT_SF"/>
    <property type="match status" value="2"/>
</dbReference>
<evidence type="ECO:0000313" key="7">
    <source>
        <dbReference type="Proteomes" id="UP000185663"/>
    </source>
</evidence>
<evidence type="ECO:0000256" key="2">
    <source>
        <dbReference type="ARBA" id="ARBA00022737"/>
    </source>
</evidence>
<dbReference type="EMBL" id="LT629776">
    <property type="protein sequence ID" value="SDS90717.1"/>
    <property type="molecule type" value="Genomic_DNA"/>
</dbReference>
<feature type="binding site" evidence="4">
    <location>
        <begin position="249"/>
        <end position="255"/>
    </location>
    <ligand>
        <name>acetyl-CoA</name>
        <dbReference type="ChEBI" id="CHEBI:57288"/>
        <label>2</label>
    </ligand>
</feature>
<accession>A0A1H1W0T0</accession>
<evidence type="ECO:0000256" key="4">
    <source>
        <dbReference type="HAMAP-Rule" id="MF_01698"/>
    </source>
</evidence>
<dbReference type="Gene3D" id="3.40.630.30">
    <property type="match status" value="1"/>
</dbReference>
<dbReference type="AlphaFoldDB" id="A0A1H1W0T0"/>
<keyword evidence="2 4" id="KW-0677">Repeat</keyword>
<dbReference type="STRING" id="545619.SAMN04489860_2677"/>
<feature type="binding site" evidence="4">
    <location>
        <begin position="281"/>
        <end position="286"/>
    </location>
    <ligand>
        <name>acetyl-CoA</name>
        <dbReference type="ChEBI" id="CHEBI:57288"/>
        <label>2</label>
    </ligand>
</feature>
<dbReference type="Pfam" id="PF00583">
    <property type="entry name" value="Acetyltransf_1"/>
    <property type="match status" value="1"/>
</dbReference>
<feature type="binding site" evidence="4">
    <location>
        <begin position="85"/>
        <end position="90"/>
    </location>
    <ligand>
        <name>acetyl-CoA</name>
        <dbReference type="ChEBI" id="CHEBI:57288"/>
        <label>1</label>
    </ligand>
</feature>
<evidence type="ECO:0000259" key="5">
    <source>
        <dbReference type="PROSITE" id="PS51186"/>
    </source>
</evidence>
<feature type="binding site" evidence="4">
    <location>
        <position position="36"/>
    </location>
    <ligand>
        <name>1D-myo-inositol 2-(L-cysteinylamino)-2-deoxy-alpha-D-glucopyranoside</name>
        <dbReference type="ChEBI" id="CHEBI:58887"/>
    </ligand>
</feature>
<dbReference type="InterPro" id="IPR016181">
    <property type="entry name" value="Acyl_CoA_acyltransferase"/>
</dbReference>
<comment type="catalytic activity">
    <reaction evidence="4">
        <text>1D-myo-inositol 2-(L-cysteinylamino)-2-deoxy-alpha-D-glucopyranoside + acetyl-CoA = mycothiol + CoA + H(+)</text>
        <dbReference type="Rhea" id="RHEA:26172"/>
        <dbReference type="ChEBI" id="CHEBI:15378"/>
        <dbReference type="ChEBI" id="CHEBI:16768"/>
        <dbReference type="ChEBI" id="CHEBI:57287"/>
        <dbReference type="ChEBI" id="CHEBI:57288"/>
        <dbReference type="ChEBI" id="CHEBI:58887"/>
        <dbReference type="EC" id="2.3.1.189"/>
    </reaction>
</comment>
<comment type="subunit">
    <text evidence="4">Monomer.</text>
</comment>
<dbReference type="InterPro" id="IPR050832">
    <property type="entry name" value="Bact_Acetyltransf"/>
</dbReference>
<evidence type="ECO:0000256" key="1">
    <source>
        <dbReference type="ARBA" id="ARBA00022679"/>
    </source>
</evidence>
<dbReference type="Pfam" id="PF13508">
    <property type="entry name" value="Acetyltransf_7"/>
    <property type="match status" value="1"/>
</dbReference>
<dbReference type="GO" id="GO:0035447">
    <property type="term" value="F:mycothiol synthase activity"/>
    <property type="evidence" value="ECO:0007669"/>
    <property type="project" value="UniProtKB-UniRule"/>
</dbReference>
<name>A0A1H1W0T0_9CELL</name>
<dbReference type="InterPro" id="IPR000182">
    <property type="entry name" value="GNAT_dom"/>
</dbReference>
<feature type="binding site" evidence="4">
    <location>
        <position position="276"/>
    </location>
    <ligand>
        <name>1D-myo-inositol 2-(L-cysteinylamino)-2-deoxy-alpha-D-glucopyranoside</name>
        <dbReference type="ChEBI" id="CHEBI:58887"/>
    </ligand>
</feature>
<feature type="binding site" evidence="4">
    <location>
        <position position="238"/>
    </location>
    <ligand>
        <name>1D-myo-inositol 2-(L-cysteinylamino)-2-deoxy-alpha-D-glucopyranoside</name>
        <dbReference type="ChEBI" id="CHEBI:58887"/>
    </ligand>
</feature>
<dbReference type="HAMAP" id="MF_01698">
    <property type="entry name" value="MshD"/>
    <property type="match status" value="1"/>
</dbReference>
<dbReference type="SUPFAM" id="SSF55729">
    <property type="entry name" value="Acyl-CoA N-acyltransferases (Nat)"/>
    <property type="match status" value="1"/>
</dbReference>
<protein>
    <recommendedName>
        <fullName evidence="4">Mycothiol acetyltransferase</fullName>
        <shortName evidence="4">MSH acetyltransferase</shortName>
        <ecNumber evidence="4">2.3.1.189</ecNumber>
    </recommendedName>
    <alternativeName>
        <fullName evidence="4">Mycothiol synthase</fullName>
    </alternativeName>
</protein>
<feature type="binding site" evidence="4">
    <location>
        <position position="228"/>
    </location>
    <ligand>
        <name>1D-myo-inositol 2-(L-cysteinylamino)-2-deoxy-alpha-D-glucopyranoside</name>
        <dbReference type="ChEBI" id="CHEBI:58887"/>
    </ligand>
</feature>
<keyword evidence="1 4" id="KW-0808">Transferase</keyword>
<comment type="function">
    <text evidence="4">Catalyzes the transfer of acetyl from acetyl-CoA to desacetylmycothiol (Cys-GlcN-Ins) to form mycothiol.</text>
</comment>
<keyword evidence="3 4" id="KW-0012">Acyltransferase</keyword>
<feature type="domain" description="N-acetyltransferase" evidence="5">
    <location>
        <begin position="10"/>
        <end position="156"/>
    </location>
</feature>
<dbReference type="Proteomes" id="UP000185663">
    <property type="component" value="Chromosome I"/>
</dbReference>
<feature type="domain" description="N-acetyltransferase" evidence="5">
    <location>
        <begin position="162"/>
        <end position="309"/>
    </location>
</feature>
<dbReference type="PIRSF" id="PIRSF021524">
    <property type="entry name" value="MSH_acetyltransferase"/>
    <property type="match status" value="1"/>
</dbReference>
<dbReference type="PANTHER" id="PTHR43877">
    <property type="entry name" value="AMINOALKYLPHOSPHONATE N-ACETYLTRANSFERASE-RELATED-RELATED"/>
    <property type="match status" value="1"/>
</dbReference>
<dbReference type="InterPro" id="IPR017813">
    <property type="entry name" value="Mycothiol_AcTrfase"/>
</dbReference>
<gene>
    <name evidence="4" type="primary">mshD</name>
    <name evidence="6" type="ORF">SAMN04489860_2677</name>
</gene>
<feature type="binding site" evidence="4">
    <location>
        <begin position="77"/>
        <end position="79"/>
    </location>
    <ligand>
        <name>acetyl-CoA</name>
        <dbReference type="ChEBI" id="CHEBI:57288"/>
        <label>1</label>
    </ligand>
</feature>
<dbReference type="EC" id="2.3.1.189" evidence="4"/>
<dbReference type="RefSeq" id="WP_083372808.1">
    <property type="nucleotide sequence ID" value="NZ_LT629776.1"/>
</dbReference>
<dbReference type="PROSITE" id="PS51186">
    <property type="entry name" value="GNAT"/>
    <property type="match status" value="2"/>
</dbReference>
<dbReference type="GO" id="GO:0010125">
    <property type="term" value="P:mycothiol biosynthetic process"/>
    <property type="evidence" value="ECO:0007669"/>
    <property type="project" value="UniProtKB-UniRule"/>
</dbReference>
<reference evidence="6 7" key="1">
    <citation type="submission" date="2016-10" db="EMBL/GenBank/DDBJ databases">
        <authorList>
            <person name="de Groot N.N."/>
        </authorList>
    </citation>
    <scope>NUCLEOTIDE SEQUENCE [LARGE SCALE GENOMIC DNA]</scope>
    <source>
        <strain evidence="6 7">DSM 22126</strain>
    </source>
</reference>
<organism evidence="6 7">
    <name type="scientific">Paraoerskovia marina</name>
    <dbReference type="NCBI Taxonomy" id="545619"/>
    <lineage>
        <taxon>Bacteria</taxon>
        <taxon>Bacillati</taxon>
        <taxon>Actinomycetota</taxon>
        <taxon>Actinomycetes</taxon>
        <taxon>Micrococcales</taxon>
        <taxon>Cellulomonadaceae</taxon>
        <taxon>Paraoerskovia</taxon>
    </lineage>
</organism>
<dbReference type="NCBIfam" id="TIGR03448">
    <property type="entry name" value="mycothiol_MshD"/>
    <property type="match status" value="1"/>
</dbReference>
<dbReference type="eggNOG" id="COG0456">
    <property type="taxonomic scope" value="Bacteria"/>
</dbReference>
<feature type="binding site" evidence="4">
    <location>
        <begin position="242"/>
        <end position="244"/>
    </location>
    <ligand>
        <name>acetyl-CoA</name>
        <dbReference type="ChEBI" id="CHEBI:57288"/>
        <label>2</label>
    </ligand>
</feature>
<evidence type="ECO:0000256" key="3">
    <source>
        <dbReference type="ARBA" id="ARBA00023315"/>
    </source>
</evidence>
<comment type="similarity">
    <text evidence="4">Belongs to the acetyltransferase family. MshD subfamily.</text>
</comment>
<feature type="binding site" evidence="4">
    <location>
        <position position="188"/>
    </location>
    <ligand>
        <name>1D-myo-inositol 2-(L-cysteinylamino)-2-deoxy-alpha-D-glucopyranoside</name>
        <dbReference type="ChEBI" id="CHEBI:58887"/>
    </ligand>
</feature>
<sequence length="309" mass="32778">MRPDLEIGPPDDATATAVRTLAAAAAAADGVPPLSEQPLLNLRTDSADLTHAVVRVGDDVVGYAQVDRGADPASAELVVHPDHRRRGLGTTLLRTAVRDARLPARSGAPGRRSGRLHVWAHGYVPAAQAFAAALGWEPVRDLRILERALSPADSDPQFPDGLRLRTARPNDDAAWLDLNSRAFADHPEQGRTTQADLDARRAEAWFREDGLRLLVPDDGAPLGFIWTKVDPENPSEGEIYVVGVDPAAQGRGLGRALTIAGLAQLAARGCTTAVLYVDGDNAAAVHTYAALGFDARATDVQLAPSATRE</sequence>
<proteinExistence type="inferred from homology"/>
<keyword evidence="7" id="KW-1185">Reference proteome</keyword>
<evidence type="ECO:0000313" key="6">
    <source>
        <dbReference type="EMBL" id="SDS90717.1"/>
    </source>
</evidence>